<comment type="pathway">
    <text evidence="3 16 17">Phospholipid metabolism; CDP-diacylglycerol biosynthesis; CDP-diacylglycerol from sn-glycerol 3-phosphate: step 3/3.</text>
</comment>
<organism evidence="18 19">
    <name type="scientific">Tilletiaria anomala (strain ATCC 24038 / CBS 436.72 / UBC 951)</name>
    <dbReference type="NCBI Taxonomy" id="1037660"/>
    <lineage>
        <taxon>Eukaryota</taxon>
        <taxon>Fungi</taxon>
        <taxon>Dikarya</taxon>
        <taxon>Basidiomycota</taxon>
        <taxon>Ustilaginomycotina</taxon>
        <taxon>Exobasidiomycetes</taxon>
        <taxon>Georgefischeriales</taxon>
        <taxon>Tilletiariaceae</taxon>
        <taxon>Tilletiaria</taxon>
    </lineage>
</organism>
<sequence>MVRDSSAISAAAAVGKHVTLVEAEKISNTKGASADTQTYWKKVYERTFYTFVMIGGFIALLLLGHPYMILLVMVIQTVVYREVTGLFNLPSRPHVTGSSTGTNTPSAAGPRVPSVVNELDEDYFARDKGRRREDLWSKTLSWYFFVVANYFLYGESMIYYFKHIVFVDAYFIPFARHHRFLSFMLYVFGFMAFILNLRRDNLKRQFGLFAWVHMSLLLIVVSSHFLVNNILEGLIWFWVPASLVICNDIFAYVCGMLFGRTPLISLSPKKTMEGFFGAFAITVLFSWGWGSFFQQFNYMICPAVSLGMNAFKDIQCQPNPVFLWHHARLPAVFASALTRVLAPLTGGRAIETLPYTPFQLHSLVMAAFASLVAPFGGFFASGFKRAFNIKDFGDSIPGHGGLTDRFDCQFLMGLWAYVYYSSLIREHHVSVGSVLQTIVTHLTLEDQIEVYREVGRFLHGQGVQL</sequence>
<evidence type="ECO:0000256" key="14">
    <source>
        <dbReference type="ARBA" id="ARBA00023209"/>
    </source>
</evidence>
<dbReference type="RefSeq" id="XP_013241265.1">
    <property type="nucleotide sequence ID" value="XM_013385811.1"/>
</dbReference>
<gene>
    <name evidence="18" type="ORF">K437DRAFT_227588</name>
</gene>
<keyword evidence="10 16" id="KW-0548">Nucleotidyltransferase</keyword>
<dbReference type="PROSITE" id="PS01315">
    <property type="entry name" value="CDS"/>
    <property type="match status" value="1"/>
</dbReference>
<dbReference type="EC" id="2.7.7.41" evidence="6 16"/>
<comment type="similarity">
    <text evidence="5 16 17">Belongs to the CDS family.</text>
</comment>
<evidence type="ECO:0000256" key="16">
    <source>
        <dbReference type="PIRNR" id="PIRNR018269"/>
    </source>
</evidence>
<evidence type="ECO:0000256" key="8">
    <source>
        <dbReference type="ARBA" id="ARBA00022679"/>
    </source>
</evidence>
<protein>
    <recommendedName>
        <fullName evidence="6 16">Phosphatidate cytidylyltransferase</fullName>
        <ecNumber evidence="6 16">2.7.7.41</ecNumber>
    </recommendedName>
</protein>
<dbReference type="Pfam" id="PF01148">
    <property type="entry name" value="CTP_transf_1"/>
    <property type="match status" value="1"/>
</dbReference>
<evidence type="ECO:0000256" key="1">
    <source>
        <dbReference type="ARBA" id="ARBA00001698"/>
    </source>
</evidence>
<dbReference type="STRING" id="1037660.A0A066VI85"/>
<feature type="transmembrane region" description="Helical" evidence="16">
    <location>
        <begin position="271"/>
        <end position="289"/>
    </location>
</feature>
<evidence type="ECO:0000256" key="3">
    <source>
        <dbReference type="ARBA" id="ARBA00005119"/>
    </source>
</evidence>
<dbReference type="Proteomes" id="UP000027361">
    <property type="component" value="Unassembled WGS sequence"/>
</dbReference>
<evidence type="ECO:0000256" key="11">
    <source>
        <dbReference type="ARBA" id="ARBA00022989"/>
    </source>
</evidence>
<name>A0A066VI85_TILAU</name>
<dbReference type="GeneID" id="25262635"/>
<proteinExistence type="inferred from homology"/>
<dbReference type="GO" id="GO:0004605">
    <property type="term" value="F:phosphatidate cytidylyltransferase activity"/>
    <property type="evidence" value="ECO:0007669"/>
    <property type="project" value="UniProtKB-UniRule"/>
</dbReference>
<comment type="subcellular location">
    <subcellularLocation>
        <location evidence="2">Membrane</location>
        <topology evidence="2">Multi-pass membrane protein</topology>
    </subcellularLocation>
</comment>
<evidence type="ECO:0000256" key="2">
    <source>
        <dbReference type="ARBA" id="ARBA00004141"/>
    </source>
</evidence>
<dbReference type="FunCoup" id="A0A066VI85">
    <property type="interactions" value="388"/>
</dbReference>
<feature type="transmembrane region" description="Helical" evidence="16">
    <location>
        <begin position="209"/>
        <end position="227"/>
    </location>
</feature>
<dbReference type="GO" id="GO:0016024">
    <property type="term" value="P:CDP-diacylglycerol biosynthetic process"/>
    <property type="evidence" value="ECO:0007669"/>
    <property type="project" value="UniProtKB-UniRule"/>
</dbReference>
<dbReference type="InterPro" id="IPR000374">
    <property type="entry name" value="PC_trans"/>
</dbReference>
<feature type="transmembrane region" description="Helical" evidence="16">
    <location>
        <begin position="360"/>
        <end position="380"/>
    </location>
</feature>
<dbReference type="InterPro" id="IPR016720">
    <property type="entry name" value="PC_Trfase_euk"/>
</dbReference>
<evidence type="ECO:0000313" key="18">
    <source>
        <dbReference type="EMBL" id="KDN40028.1"/>
    </source>
</evidence>
<dbReference type="PIRSF" id="PIRSF018269">
    <property type="entry name" value="PC_trans_euk"/>
    <property type="match status" value="1"/>
</dbReference>
<dbReference type="PANTHER" id="PTHR13773:SF8">
    <property type="entry name" value="PHOSPHATIDATE CYTIDYLYLTRANSFERASE, PHOTORECEPTOR-SPECIFIC"/>
    <property type="match status" value="1"/>
</dbReference>
<keyword evidence="8 16" id="KW-0808">Transferase</keyword>
<evidence type="ECO:0000256" key="13">
    <source>
        <dbReference type="ARBA" id="ARBA00023136"/>
    </source>
</evidence>
<keyword evidence="13 16" id="KW-0472">Membrane</keyword>
<feature type="transmembrane region" description="Helical" evidence="16">
    <location>
        <begin position="140"/>
        <end position="160"/>
    </location>
</feature>
<evidence type="ECO:0000256" key="15">
    <source>
        <dbReference type="ARBA" id="ARBA00023264"/>
    </source>
</evidence>
<dbReference type="OMA" id="FFAYMYF"/>
<dbReference type="GO" id="GO:0005789">
    <property type="term" value="C:endoplasmic reticulum membrane"/>
    <property type="evidence" value="ECO:0007669"/>
    <property type="project" value="TreeGrafter"/>
</dbReference>
<evidence type="ECO:0000256" key="12">
    <source>
        <dbReference type="ARBA" id="ARBA00023098"/>
    </source>
</evidence>
<dbReference type="UniPathway" id="UPA00557">
    <property type="reaction ID" value="UER00614"/>
</dbReference>
<keyword evidence="9 16" id="KW-0812">Transmembrane</keyword>
<dbReference type="PANTHER" id="PTHR13773">
    <property type="entry name" value="PHOSPHATIDATE CYTIDYLYLTRANSFERASE"/>
    <property type="match status" value="1"/>
</dbReference>
<feature type="transmembrane region" description="Helical" evidence="16">
    <location>
        <begin position="180"/>
        <end position="197"/>
    </location>
</feature>
<feature type="transmembrane region" description="Helical" evidence="16">
    <location>
        <begin position="233"/>
        <end position="259"/>
    </location>
</feature>
<keyword evidence="7 16" id="KW-0444">Lipid biosynthesis</keyword>
<reference evidence="18 19" key="1">
    <citation type="submission" date="2014-05" db="EMBL/GenBank/DDBJ databases">
        <title>Draft genome sequence of a rare smut relative, Tilletiaria anomala UBC 951.</title>
        <authorList>
            <consortium name="DOE Joint Genome Institute"/>
            <person name="Toome M."/>
            <person name="Kuo A."/>
            <person name="Henrissat B."/>
            <person name="Lipzen A."/>
            <person name="Tritt A."/>
            <person name="Yoshinaga Y."/>
            <person name="Zane M."/>
            <person name="Barry K."/>
            <person name="Grigoriev I.V."/>
            <person name="Spatafora J.W."/>
            <person name="Aimea M.C."/>
        </authorList>
    </citation>
    <scope>NUCLEOTIDE SEQUENCE [LARGE SCALE GENOMIC DNA]</scope>
    <source>
        <strain evidence="18 19">UBC 951</strain>
    </source>
</reference>
<keyword evidence="19" id="KW-1185">Reference proteome</keyword>
<evidence type="ECO:0000256" key="9">
    <source>
        <dbReference type="ARBA" id="ARBA00022692"/>
    </source>
</evidence>
<evidence type="ECO:0000313" key="19">
    <source>
        <dbReference type="Proteomes" id="UP000027361"/>
    </source>
</evidence>
<feature type="transmembrane region" description="Helical" evidence="16">
    <location>
        <begin position="47"/>
        <end position="75"/>
    </location>
</feature>
<keyword evidence="12 16" id="KW-0443">Lipid metabolism</keyword>
<keyword evidence="15 16" id="KW-1208">Phospholipid metabolism</keyword>
<dbReference type="AlphaFoldDB" id="A0A066VI85"/>
<dbReference type="EMBL" id="JMSN01000096">
    <property type="protein sequence ID" value="KDN40028.1"/>
    <property type="molecule type" value="Genomic_DNA"/>
</dbReference>
<evidence type="ECO:0000256" key="10">
    <source>
        <dbReference type="ARBA" id="ARBA00022695"/>
    </source>
</evidence>
<keyword evidence="14 16" id="KW-0594">Phospholipid biosynthesis</keyword>
<dbReference type="HOGENOM" id="CLU_023471_4_0_1"/>
<evidence type="ECO:0000256" key="7">
    <source>
        <dbReference type="ARBA" id="ARBA00022516"/>
    </source>
</evidence>
<evidence type="ECO:0000256" key="4">
    <source>
        <dbReference type="ARBA" id="ARBA00005189"/>
    </source>
</evidence>
<comment type="pathway">
    <text evidence="4">Lipid metabolism.</text>
</comment>
<evidence type="ECO:0000256" key="6">
    <source>
        <dbReference type="ARBA" id="ARBA00012487"/>
    </source>
</evidence>
<accession>A0A066VI85</accession>
<comment type="caution">
    <text evidence="18">The sequence shown here is derived from an EMBL/GenBank/DDBJ whole genome shotgun (WGS) entry which is preliminary data.</text>
</comment>
<evidence type="ECO:0000256" key="17">
    <source>
        <dbReference type="RuleBase" id="RU003938"/>
    </source>
</evidence>
<evidence type="ECO:0000256" key="5">
    <source>
        <dbReference type="ARBA" id="ARBA00010185"/>
    </source>
</evidence>
<keyword evidence="11 16" id="KW-1133">Transmembrane helix</keyword>
<dbReference type="InParanoid" id="A0A066VI85"/>
<dbReference type="OrthoDB" id="10260889at2759"/>
<comment type="catalytic activity">
    <reaction evidence="1 16 17">
        <text>a 1,2-diacyl-sn-glycero-3-phosphate + CTP + H(+) = a CDP-1,2-diacyl-sn-glycerol + diphosphate</text>
        <dbReference type="Rhea" id="RHEA:16229"/>
        <dbReference type="ChEBI" id="CHEBI:15378"/>
        <dbReference type="ChEBI" id="CHEBI:33019"/>
        <dbReference type="ChEBI" id="CHEBI:37563"/>
        <dbReference type="ChEBI" id="CHEBI:58332"/>
        <dbReference type="ChEBI" id="CHEBI:58608"/>
        <dbReference type="EC" id="2.7.7.41"/>
    </reaction>
</comment>